<comment type="subcellular location">
    <subcellularLocation>
        <location evidence="1">Cell membrane</location>
        <topology evidence="1">Multi-pass membrane protein</topology>
    </subcellularLocation>
</comment>
<dbReference type="GO" id="GO:0005886">
    <property type="term" value="C:plasma membrane"/>
    <property type="evidence" value="ECO:0007669"/>
    <property type="project" value="UniProtKB-SubCell"/>
</dbReference>
<organism evidence="8 9">
    <name type="scientific">Evansella cellulosilytica (strain ATCC 21833 / DSM 2522 / FERM P-1141 / JCM 9156 / N-4)</name>
    <name type="common">Bacillus cellulosilyticus</name>
    <dbReference type="NCBI Taxonomy" id="649639"/>
    <lineage>
        <taxon>Bacteria</taxon>
        <taxon>Bacillati</taxon>
        <taxon>Bacillota</taxon>
        <taxon>Bacilli</taxon>
        <taxon>Bacillales</taxon>
        <taxon>Bacillaceae</taxon>
        <taxon>Evansella</taxon>
    </lineage>
</organism>
<dbReference type="eggNOG" id="ENOG50332VC">
    <property type="taxonomic scope" value="Bacteria"/>
</dbReference>
<dbReference type="EMBL" id="CP002394">
    <property type="protein sequence ID" value="ADU31631.1"/>
    <property type="molecule type" value="Genomic_DNA"/>
</dbReference>
<evidence type="ECO:0000256" key="6">
    <source>
        <dbReference type="SAM" id="Phobius"/>
    </source>
</evidence>
<feature type="transmembrane region" description="Helical" evidence="6">
    <location>
        <begin position="45"/>
        <end position="66"/>
    </location>
</feature>
<evidence type="ECO:0000313" key="8">
    <source>
        <dbReference type="EMBL" id="ADU31631.1"/>
    </source>
</evidence>
<evidence type="ECO:0000256" key="2">
    <source>
        <dbReference type="ARBA" id="ARBA00022475"/>
    </source>
</evidence>
<keyword evidence="9" id="KW-1185">Reference proteome</keyword>
<evidence type="ECO:0000256" key="1">
    <source>
        <dbReference type="ARBA" id="ARBA00004651"/>
    </source>
</evidence>
<name>E6U2B8_EVAC2</name>
<protein>
    <recommendedName>
        <fullName evidence="7">Cardiolipin synthase N-terminal domain-containing protein</fullName>
    </recommendedName>
</protein>
<evidence type="ECO:0000259" key="7">
    <source>
        <dbReference type="Pfam" id="PF13396"/>
    </source>
</evidence>
<dbReference type="AlphaFoldDB" id="E6U2B8"/>
<proteinExistence type="predicted"/>
<keyword evidence="3 6" id="KW-0812">Transmembrane</keyword>
<feature type="domain" description="Cardiolipin synthase N-terminal" evidence="7">
    <location>
        <begin position="26"/>
        <end position="68"/>
    </location>
</feature>
<dbReference type="HOGENOM" id="CLU_176001_3_1_9"/>
<evidence type="ECO:0000313" key="9">
    <source>
        <dbReference type="Proteomes" id="UP000001401"/>
    </source>
</evidence>
<dbReference type="Pfam" id="PF13396">
    <property type="entry name" value="PLDc_N"/>
    <property type="match status" value="1"/>
</dbReference>
<evidence type="ECO:0000256" key="4">
    <source>
        <dbReference type="ARBA" id="ARBA00022989"/>
    </source>
</evidence>
<evidence type="ECO:0000256" key="5">
    <source>
        <dbReference type="ARBA" id="ARBA00023136"/>
    </source>
</evidence>
<keyword evidence="5 6" id="KW-0472">Membrane</keyword>
<dbReference type="InterPro" id="IPR027379">
    <property type="entry name" value="CLS_N"/>
</dbReference>
<dbReference type="Proteomes" id="UP000001401">
    <property type="component" value="Chromosome"/>
</dbReference>
<sequence length="71" mass="8070">MMDIILSDLQSIPWGIIAPVIIIQFILLIVAMVDCFKHNNTNGPQWVWILVIVFGGIVGPILYFIFGRRND</sequence>
<keyword evidence="4 6" id="KW-1133">Transmembrane helix</keyword>
<evidence type="ECO:0000256" key="3">
    <source>
        <dbReference type="ARBA" id="ARBA00022692"/>
    </source>
</evidence>
<feature type="transmembrane region" description="Helical" evidence="6">
    <location>
        <begin position="12"/>
        <end position="33"/>
    </location>
</feature>
<keyword evidence="2" id="KW-1003">Cell membrane</keyword>
<reference evidence="8" key="1">
    <citation type="submission" date="2010-12" db="EMBL/GenBank/DDBJ databases">
        <title>Complete sequence of Bacillus cellulosilyticus DSM 2522.</title>
        <authorList>
            <consortium name="US DOE Joint Genome Institute"/>
            <person name="Lucas S."/>
            <person name="Copeland A."/>
            <person name="Lapidus A."/>
            <person name="Cheng J.-F."/>
            <person name="Bruce D."/>
            <person name="Goodwin L."/>
            <person name="Pitluck S."/>
            <person name="Chertkov O."/>
            <person name="Detter J.C."/>
            <person name="Han C."/>
            <person name="Tapia R."/>
            <person name="Land M."/>
            <person name="Hauser L."/>
            <person name="Jeffries C."/>
            <person name="Kyrpides N."/>
            <person name="Ivanova N."/>
            <person name="Mikhailova N."/>
            <person name="Brumm P."/>
            <person name="Mead D."/>
            <person name="Woyke T."/>
        </authorList>
    </citation>
    <scope>NUCLEOTIDE SEQUENCE [LARGE SCALE GENOMIC DNA]</scope>
    <source>
        <strain evidence="8">DSM 2522</strain>
    </source>
</reference>
<dbReference type="STRING" id="649639.Bcell_3389"/>
<dbReference type="KEGG" id="bco:Bcell_3389"/>
<dbReference type="RefSeq" id="WP_013489962.1">
    <property type="nucleotide sequence ID" value="NC_014829.1"/>
</dbReference>
<gene>
    <name evidence="8" type="ordered locus">Bcell_3389</name>
</gene>
<accession>E6U2B8</accession>